<accession>A0AAJ1MIH4</accession>
<evidence type="ECO:0000259" key="2">
    <source>
        <dbReference type="Pfam" id="PF01551"/>
    </source>
</evidence>
<dbReference type="InterPro" id="IPR011055">
    <property type="entry name" value="Dup_hybrid_motif"/>
</dbReference>
<dbReference type="SUPFAM" id="SSF51261">
    <property type="entry name" value="Duplicated hybrid motif"/>
    <property type="match status" value="1"/>
</dbReference>
<feature type="domain" description="M23ase beta-sheet core" evidence="2">
    <location>
        <begin position="192"/>
        <end position="286"/>
    </location>
</feature>
<dbReference type="CDD" id="cd12797">
    <property type="entry name" value="M23_peptidase"/>
    <property type="match status" value="1"/>
</dbReference>
<proteinExistence type="predicted"/>
<evidence type="ECO:0000256" key="1">
    <source>
        <dbReference type="ARBA" id="ARBA00022729"/>
    </source>
</evidence>
<name>A0AAJ1MIH4_9SPIO</name>
<dbReference type="InterPro" id="IPR016047">
    <property type="entry name" value="M23ase_b-sheet_dom"/>
</dbReference>
<dbReference type="Proteomes" id="UP001221217">
    <property type="component" value="Unassembled WGS sequence"/>
</dbReference>
<dbReference type="PANTHER" id="PTHR21666">
    <property type="entry name" value="PEPTIDASE-RELATED"/>
    <property type="match status" value="1"/>
</dbReference>
<evidence type="ECO:0000313" key="4">
    <source>
        <dbReference type="Proteomes" id="UP001221217"/>
    </source>
</evidence>
<protein>
    <submittedName>
        <fullName evidence="3">M23 family metallopeptidase</fullName>
    </submittedName>
</protein>
<dbReference type="GO" id="GO:0004222">
    <property type="term" value="F:metalloendopeptidase activity"/>
    <property type="evidence" value="ECO:0007669"/>
    <property type="project" value="TreeGrafter"/>
</dbReference>
<dbReference type="Pfam" id="PF01551">
    <property type="entry name" value="Peptidase_M23"/>
    <property type="match status" value="1"/>
</dbReference>
<keyword evidence="1" id="KW-0732">Signal</keyword>
<reference evidence="3 4" key="1">
    <citation type="submission" date="2022-12" db="EMBL/GenBank/DDBJ databases">
        <title>Metagenome assembled genome from gulf of manar.</title>
        <authorList>
            <person name="Kohli P."/>
            <person name="Pk S."/>
            <person name="Venkata Ramana C."/>
            <person name="Sasikala C."/>
        </authorList>
    </citation>
    <scope>NUCLEOTIDE SEQUENCE [LARGE SCALE GENOMIC DNA]</scope>
    <source>
        <strain evidence="3">JB008</strain>
    </source>
</reference>
<organism evidence="3 4">
    <name type="scientific">Candidatus Thalassospirochaeta sargassi</name>
    <dbReference type="NCBI Taxonomy" id="3119039"/>
    <lineage>
        <taxon>Bacteria</taxon>
        <taxon>Pseudomonadati</taxon>
        <taxon>Spirochaetota</taxon>
        <taxon>Spirochaetia</taxon>
        <taxon>Spirochaetales</taxon>
        <taxon>Spirochaetaceae</taxon>
        <taxon>Candidatus Thalassospirochaeta</taxon>
    </lineage>
</organism>
<evidence type="ECO:0000313" key="3">
    <source>
        <dbReference type="EMBL" id="MDC7225497.1"/>
    </source>
</evidence>
<dbReference type="AlphaFoldDB" id="A0AAJ1MIH4"/>
<dbReference type="PANTHER" id="PTHR21666:SF289">
    <property type="entry name" value="L-ALA--D-GLU ENDOPEPTIDASE"/>
    <property type="match status" value="1"/>
</dbReference>
<dbReference type="InterPro" id="IPR050570">
    <property type="entry name" value="Cell_wall_metabolism_enzyme"/>
</dbReference>
<dbReference type="Gene3D" id="2.70.70.10">
    <property type="entry name" value="Glucose Permease (Domain IIA)"/>
    <property type="match status" value="1"/>
</dbReference>
<sequence>MMKKIFFIFLFMAAAVVAVFPFVLHVPAESVQGGVITVLIEDALPGEAFEFELVQGDDVHSRTNAFQTDVSVEDLFVGLLGVPSTLRPGACRVSAVSADGEVHSSVIRIVQKTFISEDIPLSRSMSSLRQSDDIRKAEQWRNLLVILKTADSEHVFEDGGLDLPVKDYLRTSSFYGDRRRFVYDDGTTARSIHNGIDYSAEPGTPIYAAGRGRIAFSGERIISGHTVVIEHLPGVYSLYYHMNSRTVDENEMIEAGGLIGTVGATGLATGAHLHWEVRVGGVAVDPEPLMTGDIIDKDFILSNIEEQ</sequence>
<dbReference type="EMBL" id="JAQQAL010000007">
    <property type="protein sequence ID" value="MDC7225497.1"/>
    <property type="molecule type" value="Genomic_DNA"/>
</dbReference>
<gene>
    <name evidence="3" type="ORF">PQJ61_01890</name>
</gene>
<comment type="caution">
    <text evidence="3">The sequence shown here is derived from an EMBL/GenBank/DDBJ whole genome shotgun (WGS) entry which is preliminary data.</text>
</comment>